<reference evidence="1" key="1">
    <citation type="submission" date="2022-02" db="EMBL/GenBank/DDBJ databases">
        <title>Atlantic sturgeon de novo genome assembly.</title>
        <authorList>
            <person name="Stock M."/>
            <person name="Klopp C."/>
            <person name="Guiguen Y."/>
            <person name="Cabau C."/>
            <person name="Parinello H."/>
            <person name="Santidrian Yebra-Pimentel E."/>
            <person name="Kuhl H."/>
            <person name="Dirks R.P."/>
            <person name="Guessner J."/>
            <person name="Wuertz S."/>
            <person name="Du K."/>
            <person name="Schartl M."/>
        </authorList>
    </citation>
    <scope>NUCLEOTIDE SEQUENCE</scope>
    <source>
        <strain evidence="1">STURGEONOMICS-FGT-2020</strain>
        <tissue evidence="1">Whole blood</tissue>
    </source>
</reference>
<name>A0AAD8LUH5_ACIOX</name>
<organism evidence="1 2">
    <name type="scientific">Acipenser oxyrinchus oxyrinchus</name>
    <dbReference type="NCBI Taxonomy" id="40147"/>
    <lineage>
        <taxon>Eukaryota</taxon>
        <taxon>Metazoa</taxon>
        <taxon>Chordata</taxon>
        <taxon>Craniata</taxon>
        <taxon>Vertebrata</taxon>
        <taxon>Euteleostomi</taxon>
        <taxon>Actinopterygii</taxon>
        <taxon>Chondrostei</taxon>
        <taxon>Acipenseriformes</taxon>
        <taxon>Acipenseridae</taxon>
        <taxon>Acipenser</taxon>
    </lineage>
</organism>
<keyword evidence="2" id="KW-1185">Reference proteome</keyword>
<dbReference type="EMBL" id="JAGXEW010000002">
    <property type="protein sequence ID" value="KAK1175137.1"/>
    <property type="molecule type" value="Genomic_DNA"/>
</dbReference>
<evidence type="ECO:0000313" key="2">
    <source>
        <dbReference type="Proteomes" id="UP001230051"/>
    </source>
</evidence>
<comment type="caution">
    <text evidence="1">The sequence shown here is derived from an EMBL/GenBank/DDBJ whole genome shotgun (WGS) entry which is preliminary data.</text>
</comment>
<gene>
    <name evidence="1" type="ORF">AOXY_G2787</name>
</gene>
<sequence length="81" mass="9335">MDEILQALLQTVAEQQETLRAHQVAQQEALRTMFFEIRTAPPKNRLKNKHKGTDKVKKPARWTAAASWPNGQVGAHHAHWW</sequence>
<proteinExistence type="predicted"/>
<dbReference type="Proteomes" id="UP001230051">
    <property type="component" value="Unassembled WGS sequence"/>
</dbReference>
<protein>
    <submittedName>
        <fullName evidence="1">Uncharacterized protein</fullName>
    </submittedName>
</protein>
<evidence type="ECO:0000313" key="1">
    <source>
        <dbReference type="EMBL" id="KAK1175137.1"/>
    </source>
</evidence>
<dbReference type="AlphaFoldDB" id="A0AAD8LUH5"/>
<accession>A0AAD8LUH5</accession>